<organism evidence="1 2">
    <name type="scientific">Corchorus olitorius</name>
    <dbReference type="NCBI Taxonomy" id="93759"/>
    <lineage>
        <taxon>Eukaryota</taxon>
        <taxon>Viridiplantae</taxon>
        <taxon>Streptophyta</taxon>
        <taxon>Embryophyta</taxon>
        <taxon>Tracheophyta</taxon>
        <taxon>Spermatophyta</taxon>
        <taxon>Magnoliopsida</taxon>
        <taxon>eudicotyledons</taxon>
        <taxon>Gunneridae</taxon>
        <taxon>Pentapetalae</taxon>
        <taxon>rosids</taxon>
        <taxon>malvids</taxon>
        <taxon>Malvales</taxon>
        <taxon>Malvaceae</taxon>
        <taxon>Grewioideae</taxon>
        <taxon>Apeibeae</taxon>
        <taxon>Corchorus</taxon>
    </lineage>
</organism>
<evidence type="ECO:0000313" key="2">
    <source>
        <dbReference type="Proteomes" id="UP000187203"/>
    </source>
</evidence>
<keyword evidence="2" id="KW-1185">Reference proteome</keyword>
<accession>A0A1R3GWI2</accession>
<evidence type="ECO:0000313" key="1">
    <source>
        <dbReference type="EMBL" id="OMO62406.1"/>
    </source>
</evidence>
<protein>
    <submittedName>
        <fullName evidence="1">Uncharacterized protein</fullName>
    </submittedName>
</protein>
<dbReference type="AlphaFoldDB" id="A0A1R3GWI2"/>
<proteinExistence type="predicted"/>
<reference evidence="2" key="1">
    <citation type="submission" date="2013-09" db="EMBL/GenBank/DDBJ databases">
        <title>Corchorus olitorius genome sequencing.</title>
        <authorList>
            <person name="Alam M."/>
            <person name="Haque M.S."/>
            <person name="Islam M.S."/>
            <person name="Emdad E.M."/>
            <person name="Islam M.M."/>
            <person name="Ahmed B."/>
            <person name="Halim A."/>
            <person name="Hossen Q.M.M."/>
            <person name="Hossain M.Z."/>
            <person name="Ahmed R."/>
            <person name="Khan M.M."/>
            <person name="Islam R."/>
            <person name="Rashid M.M."/>
            <person name="Khan S.A."/>
            <person name="Rahman M.S."/>
            <person name="Alam M."/>
            <person name="Yahiya A.S."/>
            <person name="Khan M.S."/>
            <person name="Azam M.S."/>
            <person name="Haque T."/>
            <person name="Lashkar M.Z.H."/>
            <person name="Akhand A.I."/>
            <person name="Morshed G."/>
            <person name="Roy S."/>
            <person name="Uddin K.S."/>
            <person name="Rabeya T."/>
            <person name="Hossain A.S."/>
            <person name="Chowdhury A."/>
            <person name="Snigdha A.R."/>
            <person name="Mortoza M.S."/>
            <person name="Matin S.A."/>
            <person name="Hoque S.M.E."/>
            <person name="Islam M.K."/>
            <person name="Roy D.K."/>
            <person name="Haider R."/>
            <person name="Moosa M.M."/>
            <person name="Elias S.M."/>
            <person name="Hasan A.M."/>
            <person name="Jahan S."/>
            <person name="Shafiuddin M."/>
            <person name="Mahmood N."/>
            <person name="Shommy N.S."/>
        </authorList>
    </citation>
    <scope>NUCLEOTIDE SEQUENCE [LARGE SCALE GENOMIC DNA]</scope>
    <source>
        <strain evidence="2">cv. O-4</strain>
    </source>
</reference>
<name>A0A1R3GWI2_9ROSI</name>
<sequence length="91" mass="10239">MAFIAACYIVLLRDIIRLGPFIEYIWIDDAFEVGDVIMINNVEHEVVDFLLRGDFYLVCKEVATGNNVAMGSNYIMEATIRVGNVTYLGSL</sequence>
<comment type="caution">
    <text evidence="1">The sequence shown here is derived from an EMBL/GenBank/DDBJ whole genome shotgun (WGS) entry which is preliminary data.</text>
</comment>
<dbReference type="EMBL" id="AWUE01021397">
    <property type="protein sequence ID" value="OMO62406.1"/>
    <property type="molecule type" value="Genomic_DNA"/>
</dbReference>
<gene>
    <name evidence="1" type="ORF">COLO4_33092</name>
</gene>
<dbReference type="Proteomes" id="UP000187203">
    <property type="component" value="Unassembled WGS sequence"/>
</dbReference>